<dbReference type="SMART" id="SM00338">
    <property type="entry name" value="BRLZ"/>
    <property type="match status" value="1"/>
</dbReference>
<evidence type="ECO:0000313" key="10">
    <source>
        <dbReference type="EMBL" id="ADE76182.1"/>
    </source>
</evidence>
<evidence type="ECO:0000259" key="9">
    <source>
        <dbReference type="PROSITE" id="PS50217"/>
    </source>
</evidence>
<evidence type="ECO:0000256" key="8">
    <source>
        <dbReference type="SAM" id="MobiDB-lite"/>
    </source>
</evidence>
<protein>
    <recommendedName>
        <fullName evidence="9">BZIP domain-containing protein</fullName>
    </recommendedName>
</protein>
<keyword evidence="7" id="KW-0539">Nucleus</keyword>
<evidence type="ECO:0000256" key="1">
    <source>
        <dbReference type="ARBA" id="ARBA00004123"/>
    </source>
</evidence>
<dbReference type="AlphaFoldDB" id="D5A9G3"/>
<dbReference type="GO" id="GO:0005634">
    <property type="term" value="C:nucleus"/>
    <property type="evidence" value="ECO:0007669"/>
    <property type="project" value="UniProtKB-SubCell"/>
</dbReference>
<proteinExistence type="evidence at transcript level"/>
<dbReference type="Gene3D" id="1.20.5.170">
    <property type="match status" value="1"/>
</dbReference>
<dbReference type="CDD" id="cd14704">
    <property type="entry name" value="bZIP_HY5-like"/>
    <property type="match status" value="1"/>
</dbReference>
<name>D5A9G3_PICSI</name>
<dbReference type="InterPro" id="IPR046347">
    <property type="entry name" value="bZIP_sf"/>
</dbReference>
<evidence type="ECO:0000256" key="5">
    <source>
        <dbReference type="ARBA" id="ARBA00023125"/>
    </source>
</evidence>
<dbReference type="PANTHER" id="PTHR47416:SF8">
    <property type="entry name" value="BASIC-LEUCINE ZIPPER TRANSCRIPTION FACTOR E-RELATED"/>
    <property type="match status" value="1"/>
</dbReference>
<comment type="subcellular location">
    <subcellularLocation>
        <location evidence="2">Endoplasmic reticulum membrane</location>
        <topology evidence="2">Single-pass membrane protein</topology>
    </subcellularLocation>
    <subcellularLocation>
        <location evidence="1">Nucleus</location>
    </subcellularLocation>
</comment>
<feature type="region of interest" description="Disordered" evidence="8">
    <location>
        <begin position="133"/>
        <end position="191"/>
    </location>
</feature>
<comment type="similarity">
    <text evidence="3">Belongs to the bZIP family.</text>
</comment>
<feature type="domain" description="BZIP" evidence="9">
    <location>
        <begin position="174"/>
        <end position="232"/>
    </location>
</feature>
<dbReference type="GO" id="GO:0005789">
    <property type="term" value="C:endoplasmic reticulum membrane"/>
    <property type="evidence" value="ECO:0007669"/>
    <property type="project" value="UniProtKB-SubCell"/>
</dbReference>
<evidence type="ECO:0000256" key="3">
    <source>
        <dbReference type="ARBA" id="ARBA00007163"/>
    </source>
</evidence>
<sequence length="352" mass="39792">MADSSSFEEIQWDFLLQDLPQSPKICLDELALPLSSHYFNEDPRNEYGDQVLRTCNGGDNINTVVNLYVTEEGEAENLSSEPPLDSSVLELSALSEILLSDDGLENYTFDVNGVEPNEFLDIDSFLVGICSSQQQPSQDDEGALNIQPSCDAEAPENGGELSEEGGEKLGTCGRKRKRNRDSASKSREKKKVYVRSLETKCRRLERERGNLEEALRYSALENATLRNELNGMNKKNSMEEADKTEVVSWSVHGGRKTEEPAVLVVDSPQKEFVFCVVMMRMILPVLLFLMACKFPRAPRKKEMASQEQPCLTKKNGTRMILIFSLTVCVGVGESLRKWIWCRKRMKLCLNRW</sequence>
<keyword evidence="5" id="KW-0238">DNA-binding</keyword>
<evidence type="ECO:0000256" key="4">
    <source>
        <dbReference type="ARBA" id="ARBA00023015"/>
    </source>
</evidence>
<dbReference type="EMBL" id="BT122833">
    <property type="protein sequence ID" value="ADE76182.1"/>
    <property type="molecule type" value="mRNA"/>
</dbReference>
<evidence type="ECO:0000256" key="7">
    <source>
        <dbReference type="ARBA" id="ARBA00023242"/>
    </source>
</evidence>
<evidence type="ECO:0000256" key="2">
    <source>
        <dbReference type="ARBA" id="ARBA00004389"/>
    </source>
</evidence>
<keyword evidence="6" id="KW-0804">Transcription</keyword>
<dbReference type="PROSITE" id="PS00036">
    <property type="entry name" value="BZIP_BASIC"/>
    <property type="match status" value="1"/>
</dbReference>
<dbReference type="SUPFAM" id="SSF57959">
    <property type="entry name" value="Leucine zipper domain"/>
    <property type="match status" value="1"/>
</dbReference>
<dbReference type="InterPro" id="IPR004827">
    <property type="entry name" value="bZIP"/>
</dbReference>
<dbReference type="GO" id="GO:0003677">
    <property type="term" value="F:DNA binding"/>
    <property type="evidence" value="ECO:0007669"/>
    <property type="project" value="UniProtKB-KW"/>
</dbReference>
<organism evidence="10">
    <name type="scientific">Picea sitchensis</name>
    <name type="common">Sitka spruce</name>
    <name type="synonym">Pinus sitchensis</name>
    <dbReference type="NCBI Taxonomy" id="3332"/>
    <lineage>
        <taxon>Eukaryota</taxon>
        <taxon>Viridiplantae</taxon>
        <taxon>Streptophyta</taxon>
        <taxon>Embryophyta</taxon>
        <taxon>Tracheophyta</taxon>
        <taxon>Spermatophyta</taxon>
        <taxon>Pinopsida</taxon>
        <taxon>Pinidae</taxon>
        <taxon>Conifers I</taxon>
        <taxon>Pinales</taxon>
        <taxon>Pinaceae</taxon>
        <taxon>Picea</taxon>
    </lineage>
</organism>
<dbReference type="PROSITE" id="PS50217">
    <property type="entry name" value="BZIP"/>
    <property type="match status" value="1"/>
</dbReference>
<dbReference type="GO" id="GO:0003700">
    <property type="term" value="F:DNA-binding transcription factor activity"/>
    <property type="evidence" value="ECO:0007669"/>
    <property type="project" value="InterPro"/>
</dbReference>
<evidence type="ECO:0000256" key="6">
    <source>
        <dbReference type="ARBA" id="ARBA00023163"/>
    </source>
</evidence>
<accession>D5A9G3</accession>
<reference evidence="10" key="1">
    <citation type="submission" date="2010-04" db="EMBL/GenBank/DDBJ databases">
        <authorList>
            <person name="Reid K.E."/>
            <person name="Liao N."/>
            <person name="Chan S."/>
            <person name="Docking R."/>
            <person name="Taylor G."/>
            <person name="Moore R."/>
            <person name="Mayo M."/>
            <person name="Munro S."/>
            <person name="King J."/>
            <person name="Yanchuk A."/>
            <person name="Holt R."/>
            <person name="Jones S."/>
            <person name="Marra M."/>
            <person name="Ritland C.E."/>
            <person name="Ritland K."/>
            <person name="Bohlmann J."/>
        </authorList>
    </citation>
    <scope>NUCLEOTIDE SEQUENCE</scope>
    <source>
        <tissue evidence="10">Bud</tissue>
    </source>
</reference>
<dbReference type="PANTHER" id="PTHR47416">
    <property type="entry name" value="BASIC-LEUCINE ZIPPER TRANSCRIPTION FACTOR F-RELATED"/>
    <property type="match status" value="1"/>
</dbReference>
<keyword evidence="4" id="KW-0805">Transcription regulation</keyword>